<proteinExistence type="predicted"/>
<accession>A0A3N0XJ94</accession>
<name>A0A3N0XJ94_ANAGA</name>
<gene>
    <name evidence="2" type="ORF">DPX16_7098</name>
</gene>
<organism evidence="2 3">
    <name type="scientific">Anabarilius grahami</name>
    <name type="common">Kanglang fish</name>
    <name type="synonym">Barilius grahami</name>
    <dbReference type="NCBI Taxonomy" id="495550"/>
    <lineage>
        <taxon>Eukaryota</taxon>
        <taxon>Metazoa</taxon>
        <taxon>Chordata</taxon>
        <taxon>Craniata</taxon>
        <taxon>Vertebrata</taxon>
        <taxon>Euteleostomi</taxon>
        <taxon>Actinopterygii</taxon>
        <taxon>Neopterygii</taxon>
        <taxon>Teleostei</taxon>
        <taxon>Ostariophysi</taxon>
        <taxon>Cypriniformes</taxon>
        <taxon>Xenocyprididae</taxon>
        <taxon>Xenocypridinae</taxon>
        <taxon>Xenocypridinae incertae sedis</taxon>
        <taxon>Anabarilius</taxon>
    </lineage>
</organism>
<evidence type="ECO:0008006" key="4">
    <source>
        <dbReference type="Google" id="ProtNLM"/>
    </source>
</evidence>
<dbReference type="AlphaFoldDB" id="A0A3N0XJ94"/>
<reference evidence="2 3" key="1">
    <citation type="submission" date="2018-10" db="EMBL/GenBank/DDBJ databases">
        <title>Genome assembly for a Yunnan-Guizhou Plateau 3E fish, Anabarilius grahami (Regan), and its evolutionary and genetic applications.</title>
        <authorList>
            <person name="Jiang W."/>
        </authorList>
    </citation>
    <scope>NUCLEOTIDE SEQUENCE [LARGE SCALE GENOMIC DNA]</scope>
    <source>
        <strain evidence="2">AG-KIZ</strain>
        <tissue evidence="2">Muscle</tissue>
    </source>
</reference>
<evidence type="ECO:0000256" key="1">
    <source>
        <dbReference type="SAM" id="MobiDB-lite"/>
    </source>
</evidence>
<sequence>MAVPKVGRKRQSPIWDYFEYDCVSDKSKCLAVEGGKICGQFMKGKNPTNLKVHLRSTHNEANLAYLNIVKENTENPSPETEPNPGNVTGPGSMTETTAGQRTLQECFHRRPDSCWLVNTQEHHKREEALVNLFIDTGMST</sequence>
<dbReference type="EMBL" id="RJVU01071825">
    <property type="protein sequence ID" value="ROI42821.1"/>
    <property type="molecule type" value="Genomic_DNA"/>
</dbReference>
<evidence type="ECO:0000313" key="2">
    <source>
        <dbReference type="EMBL" id="ROI42821.1"/>
    </source>
</evidence>
<comment type="caution">
    <text evidence="2">The sequence shown here is derived from an EMBL/GenBank/DDBJ whole genome shotgun (WGS) entry which is preliminary data.</text>
</comment>
<protein>
    <recommendedName>
        <fullName evidence="4">BED-type domain-containing protein</fullName>
    </recommendedName>
</protein>
<keyword evidence="3" id="KW-1185">Reference proteome</keyword>
<feature type="region of interest" description="Disordered" evidence="1">
    <location>
        <begin position="71"/>
        <end position="102"/>
    </location>
</feature>
<feature type="compositionally biased region" description="Low complexity" evidence="1">
    <location>
        <begin position="74"/>
        <end position="86"/>
    </location>
</feature>
<feature type="compositionally biased region" description="Polar residues" evidence="1">
    <location>
        <begin position="89"/>
        <end position="102"/>
    </location>
</feature>
<dbReference type="OrthoDB" id="8958253at2759"/>
<evidence type="ECO:0000313" key="3">
    <source>
        <dbReference type="Proteomes" id="UP000281406"/>
    </source>
</evidence>
<dbReference type="Proteomes" id="UP000281406">
    <property type="component" value="Unassembled WGS sequence"/>
</dbReference>